<keyword evidence="9" id="KW-0812">Transmembrane</keyword>
<dbReference type="GeneID" id="108995544"/>
<evidence type="ECO:0000256" key="12">
    <source>
        <dbReference type="ARBA" id="ARBA00023114"/>
    </source>
</evidence>
<dbReference type="Proteomes" id="UP000235220">
    <property type="component" value="Chromosome 6"/>
</dbReference>
<dbReference type="PANTHER" id="PTHR35284">
    <property type="entry name" value="OUTER ENVELOPE PORE PROTEIN 24A, CHLOROPLASTIC-RELATED"/>
    <property type="match status" value="1"/>
</dbReference>
<evidence type="ECO:0000256" key="11">
    <source>
        <dbReference type="ARBA" id="ARBA00023065"/>
    </source>
</evidence>
<sequence length="159" mass="17736">MKVSMKGRYETNKSNGPAVALATLGFNAGDVKLRACFHSYKRTALDGTLVLDSANKVSANHALGSRNCKLKYTYVHEGVTTFEPCYDLEKNSWEFAVARKVYGDHVLRGWYQTSSPVLGLEWSRNSKQNGSFKILASVDLAEEKKVPKLIVESTWSLEI</sequence>
<dbReference type="InterPro" id="IPR034626">
    <property type="entry name" value="OEP24"/>
</dbReference>
<dbReference type="GO" id="GO:0015288">
    <property type="term" value="F:porin activity"/>
    <property type="evidence" value="ECO:0007669"/>
    <property type="project" value="UniProtKB-KW"/>
</dbReference>
<reference evidence="15" key="1">
    <citation type="submission" date="2025-08" db="UniProtKB">
        <authorList>
            <consortium name="RefSeq"/>
        </authorList>
    </citation>
    <scope>IDENTIFICATION</scope>
    <source>
        <tissue evidence="15">Leaves</tissue>
    </source>
</reference>
<keyword evidence="5" id="KW-0813">Transport</keyword>
<evidence type="ECO:0000256" key="5">
    <source>
        <dbReference type="ARBA" id="ARBA00022448"/>
    </source>
</evidence>
<comment type="subunit">
    <text evidence="4">Homooligomers form large rather nonselective pores in plastidial outer membranes.</text>
</comment>
<evidence type="ECO:0000256" key="8">
    <source>
        <dbReference type="ARBA" id="ARBA00022640"/>
    </source>
</evidence>
<gene>
    <name evidence="15" type="primary">LOC108995544</name>
</gene>
<evidence type="ECO:0000256" key="3">
    <source>
        <dbReference type="ARBA" id="ARBA00004441"/>
    </source>
</evidence>
<keyword evidence="7" id="KW-0150">Chloroplast</keyword>
<dbReference type="STRING" id="51240.A0A2I4F4U1"/>
<evidence type="ECO:0000256" key="7">
    <source>
        <dbReference type="ARBA" id="ARBA00022528"/>
    </source>
</evidence>
<keyword evidence="14" id="KW-1185">Reference proteome</keyword>
<name>A0A2I4F4U1_JUGRE</name>
<keyword evidence="13" id="KW-0472">Membrane</keyword>
<dbReference type="OrthoDB" id="1185978at2759"/>
<dbReference type="PANTHER" id="PTHR35284:SF1">
    <property type="entry name" value="OUTER ENVELOPE PORE PROTEIN 24A, CHLOROPLASTIC-RELATED"/>
    <property type="match status" value="1"/>
</dbReference>
<evidence type="ECO:0000256" key="10">
    <source>
        <dbReference type="ARBA" id="ARBA00022805"/>
    </source>
</evidence>
<evidence type="ECO:0000256" key="13">
    <source>
        <dbReference type="ARBA" id="ARBA00023136"/>
    </source>
</evidence>
<comment type="subcellular location">
    <subcellularLocation>
        <location evidence="2">Plastid</location>
        <location evidence="2">Chloroplast outer membrane</location>
        <topology evidence="2">Multi-pass membrane protein</topology>
    </subcellularLocation>
    <subcellularLocation>
        <location evidence="3">Plastid</location>
        <location evidence="3">Etioplast membrane</location>
        <topology evidence="3">Multi-pass membrane protein</topology>
    </subcellularLocation>
</comment>
<keyword evidence="11" id="KW-0406">Ion transport</keyword>
<evidence type="ECO:0000256" key="2">
    <source>
        <dbReference type="ARBA" id="ARBA00004396"/>
    </source>
</evidence>
<dbReference type="RefSeq" id="XP_018826668.1">
    <property type="nucleotide sequence ID" value="XM_018971123.1"/>
</dbReference>
<comment type="function">
    <text evidence="1">High-conductance voltage-dependent solute channel with a slight selectivity for cations transporting triosephosphates, dicarboxylic acids, ATP, inorganic phosphate (Pi), sugars, and positively or negatively charged amino acids.</text>
</comment>
<keyword evidence="8" id="KW-0934">Plastid</keyword>
<evidence type="ECO:0000256" key="6">
    <source>
        <dbReference type="ARBA" id="ARBA00022452"/>
    </source>
</evidence>
<dbReference type="GO" id="GO:0034765">
    <property type="term" value="P:regulation of monoatomic ion transmembrane transport"/>
    <property type="evidence" value="ECO:0007669"/>
    <property type="project" value="InterPro"/>
</dbReference>
<dbReference type="GO" id="GO:0022843">
    <property type="term" value="F:voltage-gated monoatomic cation channel activity"/>
    <property type="evidence" value="ECO:0007669"/>
    <property type="project" value="InterPro"/>
</dbReference>
<organism evidence="14 15">
    <name type="scientific">Juglans regia</name>
    <name type="common">English walnut</name>
    <dbReference type="NCBI Taxonomy" id="51240"/>
    <lineage>
        <taxon>Eukaryota</taxon>
        <taxon>Viridiplantae</taxon>
        <taxon>Streptophyta</taxon>
        <taxon>Embryophyta</taxon>
        <taxon>Tracheophyta</taxon>
        <taxon>Spermatophyta</taxon>
        <taxon>Magnoliopsida</taxon>
        <taxon>eudicotyledons</taxon>
        <taxon>Gunneridae</taxon>
        <taxon>Pentapetalae</taxon>
        <taxon>rosids</taxon>
        <taxon>fabids</taxon>
        <taxon>Fagales</taxon>
        <taxon>Juglandaceae</taxon>
        <taxon>Juglans</taxon>
    </lineage>
</organism>
<keyword evidence="10" id="KW-1002">Plastid outer membrane</keyword>
<dbReference type="KEGG" id="jre:108995544"/>
<keyword evidence="12" id="KW-0626">Porin</keyword>
<evidence type="ECO:0000256" key="1">
    <source>
        <dbReference type="ARBA" id="ARBA00002327"/>
    </source>
</evidence>
<dbReference type="Gramene" id="Jr06_08690_p1">
    <property type="protein sequence ID" value="cds.Jr06_08690_p1"/>
    <property type="gene ID" value="Jr06_08690"/>
</dbReference>
<dbReference type="GO" id="GO:0046930">
    <property type="term" value="C:pore complex"/>
    <property type="evidence" value="ECO:0007669"/>
    <property type="project" value="UniProtKB-KW"/>
</dbReference>
<dbReference type="GO" id="GO:0034426">
    <property type="term" value="C:etioplast membrane"/>
    <property type="evidence" value="ECO:0007669"/>
    <property type="project" value="UniProtKB-SubCell"/>
</dbReference>
<evidence type="ECO:0000256" key="4">
    <source>
        <dbReference type="ARBA" id="ARBA00011593"/>
    </source>
</evidence>
<evidence type="ECO:0000313" key="14">
    <source>
        <dbReference type="Proteomes" id="UP000235220"/>
    </source>
</evidence>
<evidence type="ECO:0000256" key="9">
    <source>
        <dbReference type="ARBA" id="ARBA00022692"/>
    </source>
</evidence>
<keyword evidence="6" id="KW-1134">Transmembrane beta strand</keyword>
<proteinExistence type="predicted"/>
<protein>
    <submittedName>
        <fullName evidence="15">Outer envelope pore protein 24, chloroplastic-like</fullName>
    </submittedName>
</protein>
<accession>A0A2I4F4U1</accession>
<evidence type="ECO:0000313" key="15">
    <source>
        <dbReference type="RefSeq" id="XP_018826668.1"/>
    </source>
</evidence>
<dbReference type="GO" id="GO:0009707">
    <property type="term" value="C:chloroplast outer membrane"/>
    <property type="evidence" value="ECO:0007669"/>
    <property type="project" value="UniProtKB-SubCell"/>
</dbReference>
<dbReference type="AlphaFoldDB" id="A0A2I4F4U1"/>